<comment type="caution">
    <text evidence="5">The sequence shown here is derived from an EMBL/GenBank/DDBJ whole genome shotgun (WGS) entry which is preliminary data.</text>
</comment>
<reference evidence="5" key="2">
    <citation type="submission" date="2018-07" db="EMBL/GenBank/DDBJ databases">
        <authorList>
            <consortium name="NCBI Pathogen Detection Project"/>
        </authorList>
    </citation>
    <scope>NUCLEOTIDE SEQUENCE</scope>
    <source>
        <strain evidence="5">13-1023</strain>
    </source>
</reference>
<dbReference type="InterPro" id="IPR035919">
    <property type="entry name" value="EAL_sf"/>
</dbReference>
<name>A0A607K930_SALET</name>
<accession>A0A607K930</accession>
<evidence type="ECO:0000313" key="5">
    <source>
        <dbReference type="EMBL" id="HAC6868134.1"/>
    </source>
</evidence>
<dbReference type="Pfam" id="PF00563">
    <property type="entry name" value="EAL"/>
    <property type="match status" value="1"/>
</dbReference>
<dbReference type="EMBL" id="DAAMJC010000027">
    <property type="protein sequence ID" value="HAC6868134.1"/>
    <property type="molecule type" value="Genomic_DNA"/>
</dbReference>
<gene>
    <name evidence="5" type="ORF">G0D54_23840</name>
</gene>
<protein>
    <recommendedName>
        <fullName evidence="3">Anti-FlhC(2)FlhD(4) factor YdiV</fullName>
    </recommendedName>
</protein>
<evidence type="ECO:0000256" key="2">
    <source>
        <dbReference type="ARBA" id="ARBA00011576"/>
    </source>
</evidence>
<dbReference type="PROSITE" id="PS50883">
    <property type="entry name" value="EAL"/>
    <property type="match status" value="1"/>
</dbReference>
<dbReference type="Gene3D" id="3.20.20.450">
    <property type="entry name" value="EAL domain"/>
    <property type="match status" value="1"/>
</dbReference>
<dbReference type="AlphaFoldDB" id="A0A607K930"/>
<dbReference type="SUPFAM" id="SSF141868">
    <property type="entry name" value="EAL domain-like"/>
    <property type="match status" value="1"/>
</dbReference>
<organism evidence="5">
    <name type="scientific">Salmonella enterica subsp. enterica serovar Javiana</name>
    <dbReference type="NCBI Taxonomy" id="363569"/>
    <lineage>
        <taxon>Bacteria</taxon>
        <taxon>Pseudomonadati</taxon>
        <taxon>Pseudomonadota</taxon>
        <taxon>Gammaproteobacteria</taxon>
        <taxon>Enterobacterales</taxon>
        <taxon>Enterobacteriaceae</taxon>
        <taxon>Salmonella</taxon>
    </lineage>
</organism>
<dbReference type="PANTHER" id="PTHR33121:SF80">
    <property type="entry name" value="CYCLIC DI-GMP PHOSPHODIESTERASE PDEL"/>
    <property type="match status" value="1"/>
</dbReference>
<evidence type="ECO:0000256" key="3">
    <source>
        <dbReference type="ARBA" id="ARBA00018009"/>
    </source>
</evidence>
<dbReference type="GO" id="GO:0071111">
    <property type="term" value="F:cyclic-guanylate-specific phosphodiesterase activity"/>
    <property type="evidence" value="ECO:0007669"/>
    <property type="project" value="InterPro"/>
</dbReference>
<proteinExistence type="inferred from homology"/>
<comment type="similarity">
    <text evidence="1">Belongs to the YdiV family.</text>
</comment>
<dbReference type="InterPro" id="IPR001633">
    <property type="entry name" value="EAL_dom"/>
</dbReference>
<feature type="domain" description="EAL" evidence="4">
    <location>
        <begin position="2"/>
        <end position="254"/>
    </location>
</feature>
<reference evidence="5" key="1">
    <citation type="journal article" date="2018" name="Genome Biol.">
        <title>SKESA: strategic k-mer extension for scrupulous assemblies.</title>
        <authorList>
            <person name="Souvorov A."/>
            <person name="Agarwala R."/>
            <person name="Lipman D.J."/>
        </authorList>
    </citation>
    <scope>NUCLEOTIDE SEQUENCE</scope>
    <source>
        <strain evidence="5">13-1023</strain>
    </source>
</reference>
<dbReference type="PANTHER" id="PTHR33121">
    <property type="entry name" value="CYCLIC DI-GMP PHOSPHODIESTERASE PDEF"/>
    <property type="match status" value="1"/>
</dbReference>
<evidence type="ECO:0000259" key="4">
    <source>
        <dbReference type="PROSITE" id="PS50883"/>
    </source>
</evidence>
<comment type="subunit">
    <text evidence="2">Interacts with FlhD in the FlhC(2)FlhD(4) heterohexamer, inhibiting its ability to activate transcription.</text>
</comment>
<dbReference type="SMART" id="SM00052">
    <property type="entry name" value="EAL"/>
    <property type="match status" value="1"/>
</dbReference>
<dbReference type="CDD" id="cd01948">
    <property type="entry name" value="EAL"/>
    <property type="match status" value="1"/>
</dbReference>
<sequence length="263" mass="29776">MPGISIAGLRQALTGHRVNPYGQSLHRTTDGMCVGMEILARMTTDGQGVLSPEQFLPAMESRKLRLPVIKSLMLQTSEWLNHVKHHIPDRFVVSFNVCSGVLNTPEIHTLCRGFISKAPSGVQLCLELTERQSFRYDQQEMENIARLRRMGVRVVLDDFGTGYCNFLLLTNNIDGIKIPKVFISSDGDDSRLHIIERNMLILARELNIDVTAEGVETRAQYERLKGSGVKVLQGYYFSRPQKLDHYVPLPSFFREEYPSLSGH</sequence>
<evidence type="ECO:0000256" key="1">
    <source>
        <dbReference type="ARBA" id="ARBA00010927"/>
    </source>
</evidence>
<dbReference type="InterPro" id="IPR050706">
    <property type="entry name" value="Cyclic-di-GMP_PDE-like"/>
</dbReference>